<comment type="caution">
    <text evidence="1">The sequence shown here is derived from an EMBL/GenBank/DDBJ whole genome shotgun (WGS) entry which is preliminary data.</text>
</comment>
<gene>
    <name evidence="1" type="ORF">ENJ12_07880</name>
</gene>
<feature type="non-terminal residue" evidence="1">
    <location>
        <position position="347"/>
    </location>
</feature>
<dbReference type="EMBL" id="DRLF01000276">
    <property type="protein sequence ID" value="HEC06755.1"/>
    <property type="molecule type" value="Genomic_DNA"/>
</dbReference>
<reference evidence="1" key="1">
    <citation type="journal article" date="2020" name="mSystems">
        <title>Genome- and Community-Level Interaction Insights into Carbon Utilization and Element Cycling Functions of Hydrothermarchaeota in Hydrothermal Sediment.</title>
        <authorList>
            <person name="Zhou Z."/>
            <person name="Liu Y."/>
            <person name="Xu W."/>
            <person name="Pan J."/>
            <person name="Luo Z.H."/>
            <person name="Li M."/>
        </authorList>
    </citation>
    <scope>NUCLEOTIDE SEQUENCE [LARGE SCALE GENOMIC DNA]</scope>
    <source>
        <strain evidence="1">HyVt-458</strain>
    </source>
</reference>
<proteinExistence type="predicted"/>
<dbReference type="AlphaFoldDB" id="A0A831WBS1"/>
<organism evidence="1">
    <name type="scientific">Thiolapillus brandeum</name>
    <dbReference type="NCBI Taxonomy" id="1076588"/>
    <lineage>
        <taxon>Bacteria</taxon>
        <taxon>Pseudomonadati</taxon>
        <taxon>Pseudomonadota</taxon>
        <taxon>Gammaproteobacteria</taxon>
        <taxon>Chromatiales</taxon>
        <taxon>Sedimenticolaceae</taxon>
        <taxon>Thiolapillus</taxon>
    </lineage>
</organism>
<accession>A0A831WBS1</accession>
<sequence length="347" mass="36461">MALDRTSGFDMLVQISESELNSQLETAFLAGGIFPPAISVPISSGGVTGTAALNFDTPVADLDRPRPRMGLTIPFDGSQLEITAPLPLTVSPLGGDITIVDSIVMRTEGSTQIASMDFAAGAPDVSVTFDSDSASRLAPLLSAAGLTINQAQNMMAGIVLNQLQNDIQRLDLTPPIPVTDDSDATTVFDIDVTTVNDTSALDSDCITFGIRMASDSGGNINGVNASMIPAGSGSLVMMSNFWLLARVMRPRLARQMGIPVDNFDTPLRLNRSVPAPGGDGTLTNLEARVEGNRIAVTGRATDSGTGWSAVSNFSFYIDIGFSGGSITITATEPNVDTDVDLAWWVWL</sequence>
<evidence type="ECO:0000313" key="1">
    <source>
        <dbReference type="EMBL" id="HEC06755.1"/>
    </source>
</evidence>
<name>A0A831WBS1_9GAMM</name>
<protein>
    <submittedName>
        <fullName evidence="1">Uncharacterized protein</fullName>
    </submittedName>
</protein>
<dbReference type="Proteomes" id="UP000886339">
    <property type="component" value="Unassembled WGS sequence"/>
</dbReference>